<evidence type="ECO:0000313" key="2">
    <source>
        <dbReference type="EMBL" id="BAT70921.1"/>
    </source>
</evidence>
<protein>
    <submittedName>
        <fullName evidence="2">Lipoprotein</fullName>
    </submittedName>
</protein>
<evidence type="ECO:0000313" key="3">
    <source>
        <dbReference type="Proteomes" id="UP000063234"/>
    </source>
</evidence>
<dbReference type="InterPro" id="IPR007485">
    <property type="entry name" value="LPS_assembly_LptE"/>
</dbReference>
<name>A0A0S3QRK0_THET7</name>
<evidence type="ECO:0000256" key="1">
    <source>
        <dbReference type="SAM" id="SignalP"/>
    </source>
</evidence>
<dbReference type="GO" id="GO:0019867">
    <property type="term" value="C:outer membrane"/>
    <property type="evidence" value="ECO:0007669"/>
    <property type="project" value="InterPro"/>
</dbReference>
<dbReference type="GO" id="GO:0043165">
    <property type="term" value="P:Gram-negative-bacterium-type cell outer membrane assembly"/>
    <property type="evidence" value="ECO:0007669"/>
    <property type="project" value="InterPro"/>
</dbReference>
<accession>A0A0S3QRK0</accession>
<keyword evidence="2" id="KW-0449">Lipoprotein</keyword>
<dbReference type="STRING" id="1298851.TST_0111"/>
<dbReference type="Pfam" id="PF04390">
    <property type="entry name" value="LptE"/>
    <property type="match status" value="1"/>
</dbReference>
<organism evidence="2 3">
    <name type="scientific">Thermosulfidibacter takaii (strain DSM 17441 / JCM 13301 / NBRC 103674 / ABI70S6)</name>
    <dbReference type="NCBI Taxonomy" id="1298851"/>
    <lineage>
        <taxon>Bacteria</taxon>
        <taxon>Pseudomonadati</taxon>
        <taxon>Thermosulfidibacterota</taxon>
        <taxon>Thermosulfidibacteria</taxon>
        <taxon>Thermosulfidibacterales</taxon>
        <taxon>Thermosulfidibacteraceae</taxon>
    </lineage>
</organism>
<keyword evidence="1" id="KW-0732">Signal</keyword>
<dbReference type="OrthoDB" id="9790776at2"/>
<reference evidence="3" key="1">
    <citation type="journal article" date="2018" name="Science">
        <title>A primordial and reversible TCA cycle in a facultatively chemolithoautotrophic thermophile.</title>
        <authorList>
            <person name="Nunoura T."/>
            <person name="Chikaraishi Y."/>
            <person name="Izaki R."/>
            <person name="Suwa T."/>
            <person name="Sato T."/>
            <person name="Harada T."/>
            <person name="Mori K."/>
            <person name="Kato Y."/>
            <person name="Miyazaki M."/>
            <person name="Shimamura S."/>
            <person name="Yanagawa K."/>
            <person name="Shuto A."/>
            <person name="Ohkouchi N."/>
            <person name="Fujita N."/>
            <person name="Takaki Y."/>
            <person name="Atomi H."/>
            <person name="Takai K."/>
        </authorList>
    </citation>
    <scope>NUCLEOTIDE SEQUENCE [LARGE SCALE GENOMIC DNA]</scope>
    <source>
        <strain evidence="3">DSM 17441 / JCM 13301 / NBRC 103674 / ABI70S6</strain>
    </source>
</reference>
<dbReference type="RefSeq" id="WP_068548672.1">
    <property type="nucleotide sequence ID" value="NZ_AP013035.1"/>
</dbReference>
<feature type="signal peptide" evidence="1">
    <location>
        <begin position="1"/>
        <end position="17"/>
    </location>
</feature>
<dbReference type="KEGG" id="ttk:TST_0111"/>
<feature type="chain" id="PRO_5006616361" evidence="1">
    <location>
        <begin position="18"/>
        <end position="167"/>
    </location>
</feature>
<proteinExistence type="predicted"/>
<keyword evidence="3" id="KW-1185">Reference proteome</keyword>
<gene>
    <name evidence="2" type="ORF">TST_0111</name>
</gene>
<dbReference type="Proteomes" id="UP000063234">
    <property type="component" value="Chromosome"/>
</dbReference>
<sequence>MRKIVVLLLLLSFTSCGYRLVGTAPETQGVHLTGKKVFVEPFKNRTSEPGVEYYITNELVSSLQRTAEIEVVSKEDADYTITGKVVGYNKEVMSLDPSGDVSVYRLTITVDVLVLDSNGNEVAELPGISEYEDYRVYDEIERTKASEREATQKAAREIAQQIASLVL</sequence>
<dbReference type="AlphaFoldDB" id="A0A0S3QRK0"/>
<dbReference type="EMBL" id="AP013035">
    <property type="protein sequence ID" value="BAT70921.1"/>
    <property type="molecule type" value="Genomic_DNA"/>
</dbReference>
<dbReference type="Gene3D" id="3.30.160.150">
    <property type="entry name" value="Lipoprotein like domain"/>
    <property type="match status" value="1"/>
</dbReference>
<dbReference type="PROSITE" id="PS51257">
    <property type="entry name" value="PROKAR_LIPOPROTEIN"/>
    <property type="match status" value="1"/>
</dbReference>